<comment type="caution">
    <text evidence="4">The sequence shown here is derived from an EMBL/GenBank/DDBJ whole genome shotgun (WGS) entry which is preliminary data.</text>
</comment>
<evidence type="ECO:0000313" key="5">
    <source>
        <dbReference type="Proteomes" id="UP001465755"/>
    </source>
</evidence>
<accession>A0AAW1NMN2</accession>
<proteinExistence type="predicted"/>
<dbReference type="Proteomes" id="UP001465755">
    <property type="component" value="Unassembled WGS sequence"/>
</dbReference>
<dbReference type="InterPro" id="IPR035983">
    <property type="entry name" value="Hect_E3_ubiquitin_ligase"/>
</dbReference>
<comment type="caution">
    <text evidence="2">Lacks conserved residue(s) required for the propagation of feature annotation.</text>
</comment>
<evidence type="ECO:0000256" key="2">
    <source>
        <dbReference type="PROSITE-ProRule" id="PRU00104"/>
    </source>
</evidence>
<dbReference type="InterPro" id="IPR000569">
    <property type="entry name" value="HECT_dom"/>
</dbReference>
<name>A0AAW1NMN2_9CHLO</name>
<dbReference type="EMBL" id="JALJOQ010000196">
    <property type="protein sequence ID" value="KAK9790138.1"/>
    <property type="molecule type" value="Genomic_DNA"/>
</dbReference>
<dbReference type="SUPFAM" id="SSF56204">
    <property type="entry name" value="Hect, E3 ligase catalytic domain"/>
    <property type="match status" value="1"/>
</dbReference>
<feature type="domain" description="HECT" evidence="3">
    <location>
        <begin position="352"/>
        <end position="389"/>
    </location>
</feature>
<reference evidence="4 5" key="1">
    <citation type="journal article" date="2024" name="Nat. Commun.">
        <title>Phylogenomics reveals the evolutionary origins of lichenization in chlorophyte algae.</title>
        <authorList>
            <person name="Puginier C."/>
            <person name="Libourel C."/>
            <person name="Otte J."/>
            <person name="Skaloud P."/>
            <person name="Haon M."/>
            <person name="Grisel S."/>
            <person name="Petersen M."/>
            <person name="Berrin J.G."/>
            <person name="Delaux P.M."/>
            <person name="Dal Grande F."/>
            <person name="Keller J."/>
        </authorList>
    </citation>
    <scope>NUCLEOTIDE SEQUENCE [LARGE SCALE GENOMIC DNA]</scope>
    <source>
        <strain evidence="4 5">SAG 2036</strain>
    </source>
</reference>
<sequence>MEDNNLQEQSIKSSAQEFEAQVSKNFNELRSRWGLQANDAAALALKMATCTARPPVDIPFLLRALDEYKLHGSPNQLATLLRQTFSSADTLAATFYDARLGAQDPTKLCVNFADLQRVYSFLMNASADWQAMLLVLCRDVVRNLSGGSGLSKQRVVCILLANPILEDPMAHELLSLLADKVGTGWSDADQEALVRCLQEFSPELMQQAVGCLQNFITIHTYDITGVDAATAHVTQLLSLLHRANEATGLIPYTEFYNGVVNQEDFDVKKDYLMWRRGLGFSFCGRYSFLYSPAAKAQLLRLENRGQQMNEFQGALYQTIVNGAGSLPFLYLRVRRGQMLVNDTMLQLQNAASRGTLKFPLRVKFADEDGVDEGGIAKVCHRLDNKELLA</sequence>
<keyword evidence="5" id="KW-1185">Reference proteome</keyword>
<dbReference type="AlphaFoldDB" id="A0AAW1NMN2"/>
<dbReference type="Gene3D" id="3.90.1750.10">
    <property type="entry name" value="Hect, E3 ligase catalytic domains"/>
    <property type="match status" value="1"/>
</dbReference>
<dbReference type="GO" id="GO:0004842">
    <property type="term" value="F:ubiquitin-protein transferase activity"/>
    <property type="evidence" value="ECO:0007669"/>
    <property type="project" value="InterPro"/>
</dbReference>
<dbReference type="PROSITE" id="PS50237">
    <property type="entry name" value="HECT"/>
    <property type="match status" value="1"/>
</dbReference>
<evidence type="ECO:0000256" key="1">
    <source>
        <dbReference type="ARBA" id="ARBA00022786"/>
    </source>
</evidence>
<keyword evidence="1 2" id="KW-0833">Ubl conjugation pathway</keyword>
<protein>
    <recommendedName>
        <fullName evidence="3">HECT domain-containing protein</fullName>
    </recommendedName>
</protein>
<gene>
    <name evidence="4" type="ORF">WJX73_006345</name>
</gene>
<evidence type="ECO:0000259" key="3">
    <source>
        <dbReference type="PROSITE" id="PS50237"/>
    </source>
</evidence>
<evidence type="ECO:0000313" key="4">
    <source>
        <dbReference type="EMBL" id="KAK9790138.1"/>
    </source>
</evidence>
<organism evidence="4 5">
    <name type="scientific">Symbiochloris irregularis</name>
    <dbReference type="NCBI Taxonomy" id="706552"/>
    <lineage>
        <taxon>Eukaryota</taxon>
        <taxon>Viridiplantae</taxon>
        <taxon>Chlorophyta</taxon>
        <taxon>core chlorophytes</taxon>
        <taxon>Trebouxiophyceae</taxon>
        <taxon>Trebouxiales</taxon>
        <taxon>Trebouxiaceae</taxon>
        <taxon>Symbiochloris</taxon>
    </lineage>
</organism>